<dbReference type="GeneID" id="30201797"/>
<evidence type="ECO:0000256" key="11">
    <source>
        <dbReference type="SAM" id="Phobius"/>
    </source>
</evidence>
<evidence type="ECO:0000313" key="13">
    <source>
        <dbReference type="EMBL" id="ODQ60726.1"/>
    </source>
</evidence>
<accession>A0A1E3P5J3</accession>
<dbReference type="InterPro" id="IPR001708">
    <property type="entry name" value="YidC/ALB3/OXA1/COX18"/>
</dbReference>
<sequence length="380" mass="42492">MLRSSILRSSKAVRIQPLFLGARLNPVNSRFNIQNVRYNSSSSAQQAATEIQKSLPSFDQAAEVVSGTGSQIIGEASQHIGYLQSIGLAKSWWWPPDLIQHVLEIVHVYTGLPWWATIALTTISVRACMFPLYVKSSDVMARNAKIKPKLDDLQAQLYSAADMAESQLVMMKRKKLLQEHGIKNRYLMAPILQLPIAIGFFAGLRGMANANVDGFQNGGILWFQDLTAADPYLGLQCLSAAVIMGFMRAGGETGAQVWTPQVKKILTYLPLISIPATMSLSSGVILYFFVNGLFSVFQSYILKNKSFRKYMNLAEIAPPKPVDPSQPQKGIRETFKEHFEKTRKQAEKKAETKAREDKLKELADQKRKNAEIKIVRRGKK</sequence>
<comment type="similarity">
    <text evidence="2 9">Belongs to the OXA1/ALB3/YidC family.</text>
</comment>
<evidence type="ECO:0000256" key="2">
    <source>
        <dbReference type="ARBA" id="ARBA00009877"/>
    </source>
</evidence>
<dbReference type="Pfam" id="PF02096">
    <property type="entry name" value="60KD_IMP"/>
    <property type="match status" value="1"/>
</dbReference>
<dbReference type="STRING" id="683960.A0A1E3P5J3"/>
<evidence type="ECO:0000256" key="10">
    <source>
        <dbReference type="SAM" id="MobiDB-lite"/>
    </source>
</evidence>
<proteinExistence type="inferred from homology"/>
<comment type="subcellular location">
    <subcellularLocation>
        <location evidence="9">Membrane</location>
        <topology evidence="9">Multi-pass membrane protein</topology>
    </subcellularLocation>
    <subcellularLocation>
        <location evidence="1">Mitochondrion inner membrane</location>
        <topology evidence="1">Multi-pass membrane protein</topology>
    </subcellularLocation>
</comment>
<evidence type="ECO:0000256" key="6">
    <source>
        <dbReference type="ARBA" id="ARBA00022989"/>
    </source>
</evidence>
<dbReference type="GO" id="GO:0097177">
    <property type="term" value="F:mitochondrial ribosome binding"/>
    <property type="evidence" value="ECO:0007669"/>
    <property type="project" value="EnsemblFungi"/>
</dbReference>
<dbReference type="RefSeq" id="XP_019039933.1">
    <property type="nucleotide sequence ID" value="XM_019184551.1"/>
</dbReference>
<keyword evidence="14" id="KW-1185">Reference proteome</keyword>
<dbReference type="GO" id="GO:0032979">
    <property type="term" value="P:protein insertion into mitochondrial inner membrane from matrix"/>
    <property type="evidence" value="ECO:0007669"/>
    <property type="project" value="EnsemblFungi"/>
</dbReference>
<evidence type="ECO:0000313" key="14">
    <source>
        <dbReference type="Proteomes" id="UP000094112"/>
    </source>
</evidence>
<keyword evidence="3 9" id="KW-0812">Transmembrane</keyword>
<dbReference type="GO" id="GO:0030061">
    <property type="term" value="C:mitochondrial crista"/>
    <property type="evidence" value="ECO:0007669"/>
    <property type="project" value="EnsemblFungi"/>
</dbReference>
<evidence type="ECO:0000256" key="3">
    <source>
        <dbReference type="ARBA" id="ARBA00022692"/>
    </source>
</evidence>
<dbReference type="OrthoDB" id="2148490at2759"/>
<name>A0A1E3P5J3_WICAA</name>
<evidence type="ECO:0000256" key="4">
    <source>
        <dbReference type="ARBA" id="ARBA00022792"/>
    </source>
</evidence>
<reference evidence="13 14" key="1">
    <citation type="journal article" date="2016" name="Proc. Natl. Acad. Sci. U.S.A.">
        <title>Comparative genomics of biotechnologically important yeasts.</title>
        <authorList>
            <person name="Riley R."/>
            <person name="Haridas S."/>
            <person name="Wolfe K.H."/>
            <person name="Lopes M.R."/>
            <person name="Hittinger C.T."/>
            <person name="Goeker M."/>
            <person name="Salamov A.A."/>
            <person name="Wisecaver J.H."/>
            <person name="Long T.M."/>
            <person name="Calvey C.H."/>
            <person name="Aerts A.L."/>
            <person name="Barry K.W."/>
            <person name="Choi C."/>
            <person name="Clum A."/>
            <person name="Coughlan A.Y."/>
            <person name="Deshpande S."/>
            <person name="Douglass A.P."/>
            <person name="Hanson S.J."/>
            <person name="Klenk H.-P."/>
            <person name="LaButti K.M."/>
            <person name="Lapidus A."/>
            <person name="Lindquist E.A."/>
            <person name="Lipzen A.M."/>
            <person name="Meier-Kolthoff J.P."/>
            <person name="Ohm R.A."/>
            <person name="Otillar R.P."/>
            <person name="Pangilinan J.L."/>
            <person name="Peng Y."/>
            <person name="Rokas A."/>
            <person name="Rosa C.A."/>
            <person name="Scheuner C."/>
            <person name="Sibirny A.A."/>
            <person name="Slot J.C."/>
            <person name="Stielow J.B."/>
            <person name="Sun H."/>
            <person name="Kurtzman C.P."/>
            <person name="Blackwell M."/>
            <person name="Grigoriev I.V."/>
            <person name="Jeffries T.W."/>
        </authorList>
    </citation>
    <scope>NUCLEOTIDE SEQUENCE [LARGE SCALE GENOMIC DNA]</scope>
    <source>
        <strain evidence="14">ATCC 58044 / CBS 1984 / NCYC 433 / NRRL Y-366-8</strain>
    </source>
</reference>
<keyword evidence="7" id="KW-0496">Mitochondrion</keyword>
<dbReference type="AlphaFoldDB" id="A0A1E3P5J3"/>
<keyword evidence="8 11" id="KW-0472">Membrane</keyword>
<evidence type="ECO:0000256" key="5">
    <source>
        <dbReference type="ARBA" id="ARBA00022946"/>
    </source>
</evidence>
<dbReference type="InterPro" id="IPR028055">
    <property type="entry name" value="YidC/Oxa/ALB_C"/>
</dbReference>
<feature type="region of interest" description="Disordered" evidence="10">
    <location>
        <begin position="340"/>
        <end position="362"/>
    </location>
</feature>
<gene>
    <name evidence="13" type="ORF">WICANDRAFT_77401</name>
</gene>
<dbReference type="PANTHER" id="PTHR12428:SF66">
    <property type="entry name" value="MITOCHONDRIAL INNER MEMBRANE PROTEIN OXA1L"/>
    <property type="match status" value="1"/>
</dbReference>
<organism evidence="13 14">
    <name type="scientific">Wickerhamomyces anomalus (strain ATCC 58044 / CBS 1984 / NCYC 433 / NRRL Y-366-8)</name>
    <name type="common">Yeast</name>
    <name type="synonym">Hansenula anomala</name>
    <dbReference type="NCBI Taxonomy" id="683960"/>
    <lineage>
        <taxon>Eukaryota</taxon>
        <taxon>Fungi</taxon>
        <taxon>Dikarya</taxon>
        <taxon>Ascomycota</taxon>
        <taxon>Saccharomycotina</taxon>
        <taxon>Saccharomycetes</taxon>
        <taxon>Phaffomycetales</taxon>
        <taxon>Wickerhamomycetaceae</taxon>
        <taxon>Wickerhamomyces</taxon>
    </lineage>
</organism>
<evidence type="ECO:0000256" key="8">
    <source>
        <dbReference type="ARBA" id="ARBA00023136"/>
    </source>
</evidence>
<dbReference type="EMBL" id="KV454209">
    <property type="protein sequence ID" value="ODQ60726.1"/>
    <property type="molecule type" value="Genomic_DNA"/>
</dbReference>
<dbReference type="CDD" id="cd20069">
    <property type="entry name" value="5TM_Oxa1-like"/>
    <property type="match status" value="1"/>
</dbReference>
<dbReference type="Proteomes" id="UP000094112">
    <property type="component" value="Unassembled WGS sequence"/>
</dbReference>
<keyword evidence="6 11" id="KW-1133">Transmembrane helix</keyword>
<dbReference type="GO" id="GO:0033615">
    <property type="term" value="P:mitochondrial proton-transporting ATP synthase complex assembly"/>
    <property type="evidence" value="ECO:0007669"/>
    <property type="project" value="EnsemblFungi"/>
</dbReference>
<dbReference type="GO" id="GO:0032977">
    <property type="term" value="F:membrane insertase activity"/>
    <property type="evidence" value="ECO:0007669"/>
    <property type="project" value="EnsemblFungi"/>
</dbReference>
<evidence type="ECO:0000259" key="12">
    <source>
        <dbReference type="Pfam" id="PF02096"/>
    </source>
</evidence>
<feature type="transmembrane region" description="Helical" evidence="11">
    <location>
        <begin position="186"/>
        <end position="204"/>
    </location>
</feature>
<protein>
    <recommendedName>
        <fullName evidence="12">Membrane insertase YidC/Oxa/ALB C-terminal domain-containing protein</fullName>
    </recommendedName>
</protein>
<feature type="transmembrane region" description="Helical" evidence="11">
    <location>
        <begin position="284"/>
        <end position="302"/>
    </location>
</feature>
<keyword evidence="4" id="KW-0999">Mitochondrion inner membrane</keyword>
<evidence type="ECO:0000256" key="1">
    <source>
        <dbReference type="ARBA" id="ARBA00004448"/>
    </source>
</evidence>
<dbReference type="PANTHER" id="PTHR12428">
    <property type="entry name" value="OXA1"/>
    <property type="match status" value="1"/>
</dbReference>
<evidence type="ECO:0000256" key="9">
    <source>
        <dbReference type="RuleBase" id="RU003945"/>
    </source>
</evidence>
<dbReference type="GO" id="GO:0097002">
    <property type="term" value="C:mitochondrial inner boundary membrane"/>
    <property type="evidence" value="ECO:0007669"/>
    <property type="project" value="EnsemblFungi"/>
</dbReference>
<evidence type="ECO:0000256" key="7">
    <source>
        <dbReference type="ARBA" id="ARBA00023128"/>
    </source>
</evidence>
<keyword evidence="5" id="KW-0809">Transit peptide</keyword>
<feature type="domain" description="Membrane insertase YidC/Oxa/ALB C-terminal" evidence="12">
    <location>
        <begin position="114"/>
        <end position="303"/>
    </location>
</feature>